<evidence type="ECO:0000256" key="3">
    <source>
        <dbReference type="ARBA" id="ARBA00023237"/>
    </source>
</evidence>
<protein>
    <recommendedName>
        <fullName evidence="6">OmpA-like domain-containing protein</fullName>
    </recommendedName>
</protein>
<comment type="subcellular location">
    <subcellularLocation>
        <location evidence="1">Cell outer membrane</location>
    </subcellularLocation>
</comment>
<name>A0A348WD94_9RHOB</name>
<reference evidence="7 8" key="1">
    <citation type="journal article" date="2018" name="Nat. Biotechnol.">
        <title>A standardized bacterial taxonomy based on genome phylogeny substantially revises the tree of life.</title>
        <authorList>
            <person name="Parks D.H."/>
            <person name="Chuvochina M."/>
            <person name="Waite D.W."/>
            <person name="Rinke C."/>
            <person name="Skarshewski A."/>
            <person name="Chaumeil P.A."/>
            <person name="Hugenholtz P."/>
        </authorList>
    </citation>
    <scope>NUCLEOTIDE SEQUENCE [LARGE SCALE GENOMIC DNA]</scope>
    <source>
        <strain evidence="7">UBA9169</strain>
    </source>
</reference>
<dbReference type="AlphaFoldDB" id="A0A348WD94"/>
<feature type="compositionally biased region" description="Low complexity" evidence="5">
    <location>
        <begin position="195"/>
        <end position="280"/>
    </location>
</feature>
<accession>A0A348WD94</accession>
<feature type="non-terminal residue" evidence="7">
    <location>
        <position position="625"/>
    </location>
</feature>
<dbReference type="Pfam" id="PF00691">
    <property type="entry name" value="OmpA"/>
    <property type="match status" value="1"/>
</dbReference>
<feature type="compositionally biased region" description="Polar residues" evidence="5">
    <location>
        <begin position="349"/>
        <end position="361"/>
    </location>
</feature>
<dbReference type="EMBL" id="DMVW01000113">
    <property type="protein sequence ID" value="HAR52506.1"/>
    <property type="molecule type" value="Genomic_DNA"/>
</dbReference>
<keyword evidence="3" id="KW-0998">Cell outer membrane</keyword>
<evidence type="ECO:0000313" key="7">
    <source>
        <dbReference type="EMBL" id="HAR52506.1"/>
    </source>
</evidence>
<dbReference type="PRINTS" id="PR01021">
    <property type="entry name" value="OMPADOMAIN"/>
</dbReference>
<feature type="compositionally biased region" description="Low complexity" evidence="5">
    <location>
        <begin position="136"/>
        <end position="178"/>
    </location>
</feature>
<dbReference type="Gene3D" id="3.30.1330.60">
    <property type="entry name" value="OmpA-like domain"/>
    <property type="match status" value="1"/>
</dbReference>
<gene>
    <name evidence="7" type="ORF">DCS45_11625</name>
</gene>
<dbReference type="InterPro" id="IPR006665">
    <property type="entry name" value="OmpA-like"/>
</dbReference>
<dbReference type="SUPFAM" id="SSF103088">
    <property type="entry name" value="OmpA-like"/>
    <property type="match status" value="1"/>
</dbReference>
<evidence type="ECO:0000256" key="1">
    <source>
        <dbReference type="ARBA" id="ARBA00004442"/>
    </source>
</evidence>
<keyword evidence="2 4" id="KW-0472">Membrane</keyword>
<dbReference type="PROSITE" id="PS51123">
    <property type="entry name" value="OMPA_2"/>
    <property type="match status" value="1"/>
</dbReference>
<organism evidence="7 8">
    <name type="scientific">Roseovarius nubinhibens</name>
    <dbReference type="NCBI Taxonomy" id="314263"/>
    <lineage>
        <taxon>Bacteria</taxon>
        <taxon>Pseudomonadati</taxon>
        <taxon>Pseudomonadota</taxon>
        <taxon>Alphaproteobacteria</taxon>
        <taxon>Rhodobacterales</taxon>
        <taxon>Roseobacteraceae</taxon>
        <taxon>Roseovarius</taxon>
    </lineage>
</organism>
<evidence type="ECO:0000256" key="4">
    <source>
        <dbReference type="PROSITE-ProRule" id="PRU00473"/>
    </source>
</evidence>
<feature type="compositionally biased region" description="Low complexity" evidence="5">
    <location>
        <begin position="309"/>
        <end position="320"/>
    </location>
</feature>
<dbReference type="InterPro" id="IPR006664">
    <property type="entry name" value="OMP_bac"/>
</dbReference>
<dbReference type="Proteomes" id="UP000264719">
    <property type="component" value="Unassembled WGS sequence"/>
</dbReference>
<dbReference type="InterPro" id="IPR050330">
    <property type="entry name" value="Bact_OuterMem_StrucFunc"/>
</dbReference>
<evidence type="ECO:0000256" key="2">
    <source>
        <dbReference type="ARBA" id="ARBA00023136"/>
    </source>
</evidence>
<feature type="region of interest" description="Disordered" evidence="5">
    <location>
        <begin position="128"/>
        <end position="361"/>
    </location>
</feature>
<evidence type="ECO:0000313" key="8">
    <source>
        <dbReference type="Proteomes" id="UP000264719"/>
    </source>
</evidence>
<evidence type="ECO:0000256" key="5">
    <source>
        <dbReference type="SAM" id="MobiDB-lite"/>
    </source>
</evidence>
<dbReference type="PANTHER" id="PTHR30329:SF21">
    <property type="entry name" value="LIPOPROTEIN YIAD-RELATED"/>
    <property type="match status" value="1"/>
</dbReference>
<comment type="caution">
    <text evidence="7">The sequence shown here is derived from an EMBL/GenBank/DDBJ whole genome shotgun (WGS) entry which is preliminary data.</text>
</comment>
<feature type="domain" description="OmpA-like" evidence="6">
    <location>
        <begin position="531"/>
        <end position="625"/>
    </location>
</feature>
<dbReference type="GO" id="GO:0009279">
    <property type="term" value="C:cell outer membrane"/>
    <property type="evidence" value="ECO:0007669"/>
    <property type="project" value="UniProtKB-SubCell"/>
</dbReference>
<evidence type="ECO:0000259" key="6">
    <source>
        <dbReference type="PROSITE" id="PS51123"/>
    </source>
</evidence>
<dbReference type="PANTHER" id="PTHR30329">
    <property type="entry name" value="STATOR ELEMENT OF FLAGELLAR MOTOR COMPLEX"/>
    <property type="match status" value="1"/>
</dbReference>
<dbReference type="InterPro" id="IPR036737">
    <property type="entry name" value="OmpA-like_sf"/>
</dbReference>
<sequence length="625" mass="64802">MSATLAIPAPLFAQDSGVLPDPDTLQPCVTAEGEAWPILPPLQAGVEMTLDPTIGEMDASPVVKPTGAMGHCVIEGEAGAKLVVEGSQTDAGEVYARKSDVEVALTEAGVIVPLADTAGATADAVTSVPLPEAEVTPEASADASADATADTSADASADASAAASADAPAEATVGAAAEAETKPEEELSVSEDVVAPLETETTTETMAETVTEAEAQAAAEAEAEARAAAEAAEAAQTEAELEQALKAAEATDPAATATAETTGEATAETTAETTAESDATVSEGKEVEPIVEGAKTMIVPQEDSESTTADANQAVEAEAASNPDAQGVEVETETVTEENTRSSDEDFSTAANATTVTESDSGLSNFEKFALGALGAVAVGTILNNGNKVLSNSGDRVVVERSDGEIEVLKDDNVLLRRPGAEVTTERFSDGSVRETVTRANGVKVVTIKASNGQVLRRVRVLPDGQQIVLFDDTVTVEPVEVTELPRTSTRSIQLSELSEEELRAALAEKERGQLHRHYTLQQVREIRAVRDLVPVIELEAINFATDSAAITASEAEELRALGLAMSELIERNPNEVFLVEGHTDAVGSASYNLALSDRRAESVALALTEYFDVPPENMVVQGYG</sequence>
<dbReference type="CDD" id="cd07185">
    <property type="entry name" value="OmpA_C-like"/>
    <property type="match status" value="1"/>
</dbReference>
<proteinExistence type="predicted"/>